<dbReference type="RefSeq" id="WP_156006410.1">
    <property type="nucleotide sequence ID" value="NZ_CP046276.1"/>
</dbReference>
<name>A0A6I6CD90_9MOLU</name>
<dbReference type="Proteomes" id="UP000424468">
    <property type="component" value="Chromosome"/>
</dbReference>
<dbReference type="KEGG" id="stab:STABA_v1c05810"/>
<dbReference type="AlphaFoldDB" id="A0A6I6CD90"/>
<evidence type="ECO:0000313" key="1">
    <source>
        <dbReference type="EMBL" id="QGS51944.1"/>
    </source>
</evidence>
<accession>A0A6I6CD90</accession>
<keyword evidence="2" id="KW-1185">Reference proteome</keyword>
<sequence>MKINKFDELKEILNTYKNNFTQNFKKQLAIKFEENVVPNNISNLKIDFFNYLSFNFVNSFLSQFNKDNFSLLEEYFNSSQKKLENRLIKKIIIVTAKKIERDNKIIIDFSNALMRFNFNLKIKNIDWYGEEFFYKDILKYESLKTIQQKFKTSFFKLDFESLTDKLVQSIDKVKVEELWKDFFIKKIMSSLEKFMFIPISLENSHAFEIETKVLKDLDQSTMIIFINNVEFDDLYKTSFLNSQKLFENIIRLDVPVFTIGTYKDLNLINIVSKKNFDNEYVFLSDFNNIYGTKEEKVFEEKENTNTLNMYWDDILSSKQEDEEDLFSEEIINQKNNEDLLKTEAFEETNNLIEEKEKNNTLKSFFSLFFNDYISEGEEIILENLEKYKSMLLNFNNMFIEFWNKVEIEIGNVDEEEVIFFKEKIYKKNIMDLYNHISDNYSQYKKYFEASSISLEKLCKLYHLYIKVIIILNNIDLVYKFK</sequence>
<protein>
    <submittedName>
        <fullName evidence="1">Uncharacterized protein</fullName>
    </submittedName>
</protein>
<evidence type="ECO:0000313" key="2">
    <source>
        <dbReference type="Proteomes" id="UP000424468"/>
    </source>
</evidence>
<proteinExistence type="predicted"/>
<dbReference type="EMBL" id="CP046276">
    <property type="protein sequence ID" value="QGS51944.1"/>
    <property type="molecule type" value="Genomic_DNA"/>
</dbReference>
<gene>
    <name evidence="1" type="ORF">STABA_v1c05810</name>
</gene>
<organism evidence="1 2">
    <name type="scientific">Spiroplasma tabanidicola</name>
    <dbReference type="NCBI Taxonomy" id="324079"/>
    <lineage>
        <taxon>Bacteria</taxon>
        <taxon>Bacillati</taxon>
        <taxon>Mycoplasmatota</taxon>
        <taxon>Mollicutes</taxon>
        <taxon>Entomoplasmatales</taxon>
        <taxon>Spiroplasmataceae</taxon>
        <taxon>Spiroplasma</taxon>
    </lineage>
</organism>
<reference evidence="1 2" key="1">
    <citation type="submission" date="2019-11" db="EMBL/GenBank/DDBJ databases">
        <title>Complete genome sequence of Spiroplasma tabanidicola TAUS-1 (DSM 22603).</title>
        <authorList>
            <person name="Huang C.-T."/>
            <person name="Lin Y.-C."/>
            <person name="Kuo C.-H."/>
        </authorList>
    </citation>
    <scope>NUCLEOTIDE SEQUENCE [LARGE SCALE GENOMIC DNA]</scope>
    <source>
        <strain evidence="1 2">TAUS-1</strain>
    </source>
</reference>
<dbReference type="OrthoDB" id="388297at2"/>